<dbReference type="Proteomes" id="UP000319576">
    <property type="component" value="Chromosome"/>
</dbReference>
<sequence>MRGRWAASFGTRVSLAVRGSTSPVLRRRWTSRRTQAGLTVNASATSAVGSPASMAARTRTRRSIEYGRMPLARVVVEPL</sequence>
<name>A0A517XNC9_9BACT</name>
<evidence type="ECO:0000313" key="2">
    <source>
        <dbReference type="Proteomes" id="UP000319576"/>
    </source>
</evidence>
<reference evidence="1 2" key="1">
    <citation type="submission" date="2019-02" db="EMBL/GenBank/DDBJ databases">
        <title>Deep-cultivation of Planctomycetes and their phenomic and genomic characterization uncovers novel biology.</title>
        <authorList>
            <person name="Wiegand S."/>
            <person name="Jogler M."/>
            <person name="Boedeker C."/>
            <person name="Pinto D."/>
            <person name="Vollmers J."/>
            <person name="Rivas-Marin E."/>
            <person name="Kohn T."/>
            <person name="Peeters S.H."/>
            <person name="Heuer A."/>
            <person name="Rast P."/>
            <person name="Oberbeckmann S."/>
            <person name="Bunk B."/>
            <person name="Jeske O."/>
            <person name="Meyerdierks A."/>
            <person name="Storesund J.E."/>
            <person name="Kallscheuer N."/>
            <person name="Luecker S."/>
            <person name="Lage O.M."/>
            <person name="Pohl T."/>
            <person name="Merkel B.J."/>
            <person name="Hornburger P."/>
            <person name="Mueller R.-W."/>
            <person name="Bruemmer F."/>
            <person name="Labrenz M."/>
            <person name="Spormann A.M."/>
            <person name="Op den Camp H."/>
            <person name="Overmann J."/>
            <person name="Amann R."/>
            <person name="Jetten M.S.M."/>
            <person name="Mascher T."/>
            <person name="Medema M.H."/>
            <person name="Devos D.P."/>
            <person name="Kaster A.-K."/>
            <person name="Ovreas L."/>
            <person name="Rohde M."/>
            <person name="Galperin M.Y."/>
            <person name="Jogler C."/>
        </authorList>
    </citation>
    <scope>NUCLEOTIDE SEQUENCE [LARGE SCALE GENOMIC DNA]</scope>
    <source>
        <strain evidence="1 2">ETA_A1</strain>
    </source>
</reference>
<dbReference type="EMBL" id="CP036273">
    <property type="protein sequence ID" value="QDU19015.1"/>
    <property type="molecule type" value="Genomic_DNA"/>
</dbReference>
<proteinExistence type="predicted"/>
<gene>
    <name evidence="1" type="ORF">ETAA1_09170</name>
</gene>
<protein>
    <submittedName>
        <fullName evidence="1">Uncharacterized protein</fullName>
    </submittedName>
</protein>
<organism evidence="1 2">
    <name type="scientific">Urbifossiella limnaea</name>
    <dbReference type="NCBI Taxonomy" id="2528023"/>
    <lineage>
        <taxon>Bacteria</taxon>
        <taxon>Pseudomonadati</taxon>
        <taxon>Planctomycetota</taxon>
        <taxon>Planctomycetia</taxon>
        <taxon>Gemmatales</taxon>
        <taxon>Gemmataceae</taxon>
        <taxon>Urbifossiella</taxon>
    </lineage>
</organism>
<dbReference type="AlphaFoldDB" id="A0A517XNC9"/>
<accession>A0A517XNC9</accession>
<keyword evidence="2" id="KW-1185">Reference proteome</keyword>
<dbReference type="KEGG" id="uli:ETAA1_09170"/>
<evidence type="ECO:0000313" key="1">
    <source>
        <dbReference type="EMBL" id="QDU19015.1"/>
    </source>
</evidence>